<dbReference type="GeneID" id="81442667"/>
<evidence type="ECO:0000313" key="2">
    <source>
        <dbReference type="EMBL" id="KAJ5364862.1"/>
    </source>
</evidence>
<dbReference type="EMBL" id="JAPZBS010000008">
    <property type="protein sequence ID" value="KAJ5364862.1"/>
    <property type="molecule type" value="Genomic_DNA"/>
</dbReference>
<gene>
    <name evidence="2" type="ORF">N7496_010575</name>
</gene>
<name>A0A9W9RRC6_9EURO</name>
<comment type="caution">
    <text evidence="2">The sequence shown here is derived from an EMBL/GenBank/DDBJ whole genome shotgun (WGS) entry which is preliminary data.</text>
</comment>
<reference evidence="2" key="1">
    <citation type="submission" date="2022-11" db="EMBL/GenBank/DDBJ databases">
        <authorList>
            <person name="Petersen C."/>
        </authorList>
    </citation>
    <scope>NUCLEOTIDE SEQUENCE</scope>
    <source>
        <strain evidence="2">IBT 29864</strain>
    </source>
</reference>
<sequence length="119" mass="13054">MGNLTHLANCRAHLLRSLDNTLCTIDIHPTTRSAVAPGTTPTNEPSTPGHGQHCRQPADYVALPRGDEEHQMGVETKEAIQGLLLKHFKLSGRETHQRGQPLGRGQLQGMNITIYVTEL</sequence>
<organism evidence="2 3">
    <name type="scientific">Penicillium cataractarum</name>
    <dbReference type="NCBI Taxonomy" id="2100454"/>
    <lineage>
        <taxon>Eukaryota</taxon>
        <taxon>Fungi</taxon>
        <taxon>Dikarya</taxon>
        <taxon>Ascomycota</taxon>
        <taxon>Pezizomycotina</taxon>
        <taxon>Eurotiomycetes</taxon>
        <taxon>Eurotiomycetidae</taxon>
        <taxon>Eurotiales</taxon>
        <taxon>Aspergillaceae</taxon>
        <taxon>Penicillium</taxon>
    </lineage>
</organism>
<protein>
    <submittedName>
        <fullName evidence="2">Uncharacterized protein</fullName>
    </submittedName>
</protein>
<dbReference type="Proteomes" id="UP001147782">
    <property type="component" value="Unassembled WGS sequence"/>
</dbReference>
<accession>A0A9W9RRC6</accession>
<dbReference type="RefSeq" id="XP_056552488.1">
    <property type="nucleotide sequence ID" value="XM_056703488.1"/>
</dbReference>
<proteinExistence type="predicted"/>
<evidence type="ECO:0000313" key="3">
    <source>
        <dbReference type="Proteomes" id="UP001147782"/>
    </source>
</evidence>
<feature type="region of interest" description="Disordered" evidence="1">
    <location>
        <begin position="32"/>
        <end position="55"/>
    </location>
</feature>
<evidence type="ECO:0000256" key="1">
    <source>
        <dbReference type="SAM" id="MobiDB-lite"/>
    </source>
</evidence>
<dbReference type="AlphaFoldDB" id="A0A9W9RRC6"/>
<reference evidence="2" key="2">
    <citation type="journal article" date="2023" name="IMA Fungus">
        <title>Comparative genomic study of the Penicillium genus elucidates a diverse pangenome and 15 lateral gene transfer events.</title>
        <authorList>
            <person name="Petersen C."/>
            <person name="Sorensen T."/>
            <person name="Nielsen M.R."/>
            <person name="Sondergaard T.E."/>
            <person name="Sorensen J.L."/>
            <person name="Fitzpatrick D.A."/>
            <person name="Frisvad J.C."/>
            <person name="Nielsen K.L."/>
        </authorList>
    </citation>
    <scope>NUCLEOTIDE SEQUENCE</scope>
    <source>
        <strain evidence="2">IBT 29864</strain>
    </source>
</reference>
<keyword evidence="3" id="KW-1185">Reference proteome</keyword>